<protein>
    <recommendedName>
        <fullName evidence="3">Thioredoxin domain-containing protein</fullName>
    </recommendedName>
</protein>
<dbReference type="RefSeq" id="WP_274511503.1">
    <property type="nucleotide sequence ID" value="NZ_CP082270.1"/>
</dbReference>
<evidence type="ECO:0000313" key="1">
    <source>
        <dbReference type="EMBL" id="WDM63749.1"/>
    </source>
</evidence>
<gene>
    <name evidence="1" type="ORF">K5L94_00175</name>
</gene>
<keyword evidence="2" id="KW-1185">Reference proteome</keyword>
<dbReference type="EMBL" id="CP082270">
    <property type="protein sequence ID" value="WDM63749.1"/>
    <property type="molecule type" value="Genomic_DNA"/>
</dbReference>
<evidence type="ECO:0000313" key="2">
    <source>
        <dbReference type="Proteomes" id="UP001216828"/>
    </source>
</evidence>
<name>A0ABY7Y196_9GAMM</name>
<proteinExistence type="predicted"/>
<organism evidence="1 2">
    <name type="scientific">Stenotrophomonas forensis</name>
    <dbReference type="NCBI Taxonomy" id="2871169"/>
    <lineage>
        <taxon>Bacteria</taxon>
        <taxon>Pseudomonadati</taxon>
        <taxon>Pseudomonadota</taxon>
        <taxon>Gammaproteobacteria</taxon>
        <taxon>Lysobacterales</taxon>
        <taxon>Lysobacteraceae</taxon>
        <taxon>Stenotrophomonas</taxon>
        <taxon>Stenotrophomonas maltophilia group</taxon>
    </lineage>
</organism>
<accession>A0ABY7Y196</accession>
<sequence>MHVQLLIAAMRHPRIGHAMVLRASLWTVAVLYAATRAWPCMAAETLEEGYAAVLHAMDRLSGPDHAWHDRGNQVEYTFQAHVLPHARALPALSTQDLRLLLRAIHATTRATRQPDHSGLAMRVGLQLRARGALLAADMREGAAIAVISRDRSALKPSSPWAPAFGGHPLPQMPEAVQRFEYWMPSPDGAAYSSGVADMASLDIVVIAHPACGFTRAVADAARVDPQLLQMLSGVRSLWLSPQDGTLDTRIFTNWSRRHPDLPIRIAARQSAFPAFDYWGTPTFYVLRDGEVAARVVGWPRDGNKTALVQAFAKAGIRIAGPP</sequence>
<evidence type="ECO:0008006" key="3">
    <source>
        <dbReference type="Google" id="ProtNLM"/>
    </source>
</evidence>
<reference evidence="1 2" key="1">
    <citation type="submission" date="2021-08" db="EMBL/GenBank/DDBJ databases">
        <title>Stenotrophomonas forensis sp. nov., isolated from contaminated viral transport media.</title>
        <authorList>
            <person name="Nguyen S.V."/>
            <person name="Edwards D."/>
            <person name="Scott S."/>
            <person name="Doss J."/>
            <person name="Merid S."/>
            <person name="Zelaya E."/>
            <person name="Maza C."/>
            <person name="Mann M."/>
            <person name="Hamilton B."/>
            <person name="Blackwell R."/>
            <person name="Tran A."/>
            <person name="Hauser J."/>
        </authorList>
    </citation>
    <scope>NUCLEOTIDE SEQUENCE [LARGE SCALE GENOMIC DNA]</scope>
    <source>
        <strain evidence="1 2">DFS-20110405</strain>
    </source>
</reference>
<dbReference type="Proteomes" id="UP001216828">
    <property type="component" value="Chromosome"/>
</dbReference>